<accession>A0A7G8T8J3</accession>
<keyword evidence="3" id="KW-0411">Iron-sulfur</keyword>
<evidence type="ECO:0000313" key="5">
    <source>
        <dbReference type="EMBL" id="QNK39934.1"/>
    </source>
</evidence>
<gene>
    <name evidence="5" type="ORF">HCR03_14645</name>
</gene>
<sequence length="278" mass="30409">MRIAVLSGKGGTGKTLVSVNLACAAEKAVYVDCDVEEPNGHLFLKPEITEKQSVTVAVPEIDMSKCTGCRKCVDFCKYNALALLQDRLMIFYEVCHSCGGCILFCPAKALTKKQREIGTIEIGNSDNVTVLTGCLNTGEVSGVPIIKGLMGKLPEQDTIVIDCPPGSACIVMESIREADFCVLVAEPTLFGAHNLEMVYELVKLFNKPFGVVLNKCLPGENPSKKFCEEKKINILAEIPYDENLGRLNSKGLVAVRESGQYYELFRNLLYKVAKEALQ</sequence>
<dbReference type="PROSITE" id="PS00198">
    <property type="entry name" value="4FE4S_FER_1"/>
    <property type="match status" value="1"/>
</dbReference>
<dbReference type="AlphaFoldDB" id="A0A7G8T8J3"/>
<dbReference type="Pfam" id="PF01656">
    <property type="entry name" value="CbiA"/>
    <property type="match status" value="1"/>
</dbReference>
<dbReference type="KEGG" id="cfem:HCR03_14645"/>
<feature type="domain" description="4Fe-4S ferredoxin-type" evidence="4">
    <location>
        <begin position="87"/>
        <end position="115"/>
    </location>
</feature>
<dbReference type="InterPro" id="IPR002586">
    <property type="entry name" value="CobQ/CobB/MinD/ParA_Nub-bd_dom"/>
</dbReference>
<dbReference type="InterPro" id="IPR017896">
    <property type="entry name" value="4Fe4S_Fe-S-bd"/>
</dbReference>
<dbReference type="SUPFAM" id="SSF54862">
    <property type="entry name" value="4Fe-4S ferredoxins"/>
    <property type="match status" value="1"/>
</dbReference>
<evidence type="ECO:0000313" key="6">
    <source>
        <dbReference type="Proteomes" id="UP000515909"/>
    </source>
</evidence>
<evidence type="ECO:0000256" key="2">
    <source>
        <dbReference type="ARBA" id="ARBA00023004"/>
    </source>
</evidence>
<dbReference type="RefSeq" id="WP_187035019.1">
    <property type="nucleotide sequence ID" value="NZ_CP060286.1"/>
</dbReference>
<dbReference type="InterPro" id="IPR017900">
    <property type="entry name" value="4Fe4S_Fe_S_CS"/>
</dbReference>
<keyword evidence="5" id="KW-0547">Nucleotide-binding</keyword>
<dbReference type="GO" id="GO:0005524">
    <property type="term" value="F:ATP binding"/>
    <property type="evidence" value="ECO:0007669"/>
    <property type="project" value="UniProtKB-KW"/>
</dbReference>
<dbReference type="Gene3D" id="3.30.70.20">
    <property type="match status" value="1"/>
</dbReference>
<dbReference type="InterPro" id="IPR027417">
    <property type="entry name" value="P-loop_NTPase"/>
</dbReference>
<proteinExistence type="predicted"/>
<dbReference type="GO" id="GO:0051536">
    <property type="term" value="F:iron-sulfur cluster binding"/>
    <property type="evidence" value="ECO:0007669"/>
    <property type="project" value="UniProtKB-KW"/>
</dbReference>
<dbReference type="PANTHER" id="PTHR43063:SF1">
    <property type="entry name" value="4FE-4S CLUSTER CONTAINING PARA FAMILY ATPASE PROTEIN"/>
    <property type="match status" value="1"/>
</dbReference>
<keyword evidence="1" id="KW-0479">Metal-binding</keyword>
<reference evidence="5 6" key="1">
    <citation type="submission" date="2020-08" db="EMBL/GenBank/DDBJ databases">
        <title>The isolate Caproiciproducens sp. 7D4C2 produces n-caproate at mildly acidic conditions from hexoses: genome and rBOX comparison with related strains and chain-elongating bacteria.</title>
        <authorList>
            <person name="Esquivel-Elizondo S."/>
            <person name="Bagci C."/>
            <person name="Temovska M."/>
            <person name="Jeon B.S."/>
            <person name="Bessarab I."/>
            <person name="Williams R.B.H."/>
            <person name="Huson D.H."/>
            <person name="Angenent L.T."/>
        </authorList>
    </citation>
    <scope>NUCLEOTIDE SEQUENCE [LARGE SCALE GENOMIC DNA]</scope>
    <source>
        <strain evidence="5 6">7D4C2</strain>
    </source>
</reference>
<organism evidence="5 6">
    <name type="scientific">Caproicibacter fermentans</name>
    <dbReference type="NCBI Taxonomy" id="2576756"/>
    <lineage>
        <taxon>Bacteria</taxon>
        <taxon>Bacillati</taxon>
        <taxon>Bacillota</taxon>
        <taxon>Clostridia</taxon>
        <taxon>Eubacteriales</taxon>
        <taxon>Acutalibacteraceae</taxon>
        <taxon>Caproicibacter</taxon>
    </lineage>
</organism>
<evidence type="ECO:0000256" key="3">
    <source>
        <dbReference type="ARBA" id="ARBA00023014"/>
    </source>
</evidence>
<dbReference type="EMBL" id="CP060286">
    <property type="protein sequence ID" value="QNK39934.1"/>
    <property type="molecule type" value="Genomic_DNA"/>
</dbReference>
<keyword evidence="2" id="KW-0408">Iron</keyword>
<dbReference type="GO" id="GO:0046872">
    <property type="term" value="F:metal ion binding"/>
    <property type="evidence" value="ECO:0007669"/>
    <property type="project" value="UniProtKB-KW"/>
</dbReference>
<dbReference type="SUPFAM" id="SSF52540">
    <property type="entry name" value="P-loop containing nucleoside triphosphate hydrolases"/>
    <property type="match status" value="1"/>
</dbReference>
<evidence type="ECO:0000256" key="1">
    <source>
        <dbReference type="ARBA" id="ARBA00022723"/>
    </source>
</evidence>
<dbReference type="Gene3D" id="3.40.50.300">
    <property type="entry name" value="P-loop containing nucleotide triphosphate hydrolases"/>
    <property type="match status" value="1"/>
</dbReference>
<keyword evidence="5" id="KW-0067">ATP-binding</keyword>
<dbReference type="PROSITE" id="PS51379">
    <property type="entry name" value="4FE4S_FER_2"/>
    <property type="match status" value="2"/>
</dbReference>
<evidence type="ECO:0000259" key="4">
    <source>
        <dbReference type="PROSITE" id="PS51379"/>
    </source>
</evidence>
<dbReference type="Proteomes" id="UP000515909">
    <property type="component" value="Chromosome"/>
</dbReference>
<dbReference type="PANTHER" id="PTHR43063">
    <property type="entry name" value="4FE-4S CLUSTER CONTAINING PARA FAMILY ATPASE PROTEIN"/>
    <property type="match status" value="1"/>
</dbReference>
<feature type="domain" description="4Fe-4S ferredoxin-type" evidence="4">
    <location>
        <begin position="57"/>
        <end position="86"/>
    </location>
</feature>
<name>A0A7G8T8J3_9FIRM</name>
<protein>
    <submittedName>
        <fullName evidence="5">ATP-binding protein</fullName>
    </submittedName>
</protein>
<dbReference type="Pfam" id="PF00037">
    <property type="entry name" value="Fer4"/>
    <property type="match status" value="1"/>
</dbReference>